<feature type="compositionally biased region" description="Low complexity" evidence="1">
    <location>
        <begin position="495"/>
        <end position="505"/>
    </location>
</feature>
<feature type="compositionally biased region" description="Basic and acidic residues" evidence="1">
    <location>
        <begin position="310"/>
        <end position="319"/>
    </location>
</feature>
<dbReference type="GO" id="GO:0005737">
    <property type="term" value="C:cytoplasm"/>
    <property type="evidence" value="ECO:0007669"/>
    <property type="project" value="TreeGrafter"/>
</dbReference>
<feature type="compositionally biased region" description="Polar residues" evidence="1">
    <location>
        <begin position="324"/>
        <end position="343"/>
    </location>
</feature>
<dbReference type="InParanoid" id="A0A317XQM8"/>
<dbReference type="OrthoDB" id="5352132at2759"/>
<evidence type="ECO:0008006" key="4">
    <source>
        <dbReference type="Google" id="ProtNLM"/>
    </source>
</evidence>
<feature type="region of interest" description="Disordered" evidence="1">
    <location>
        <begin position="81"/>
        <end position="177"/>
    </location>
</feature>
<feature type="compositionally biased region" description="Basic and acidic residues" evidence="1">
    <location>
        <begin position="87"/>
        <end position="97"/>
    </location>
</feature>
<evidence type="ECO:0000313" key="3">
    <source>
        <dbReference type="Proteomes" id="UP000246740"/>
    </source>
</evidence>
<feature type="compositionally biased region" description="Polar residues" evidence="1">
    <location>
        <begin position="99"/>
        <end position="108"/>
    </location>
</feature>
<dbReference type="AlphaFoldDB" id="A0A317XQM8"/>
<evidence type="ECO:0000313" key="2">
    <source>
        <dbReference type="EMBL" id="PWY99600.1"/>
    </source>
</evidence>
<proteinExistence type="predicted"/>
<feature type="region of interest" description="Disordered" evidence="1">
    <location>
        <begin position="210"/>
        <end position="577"/>
    </location>
</feature>
<sequence length="577" mass="62107">MINYSNDLWQRAEFDHSYPATVHGWGTCNGTVTACSFARIPPCLLIALAFSMCRLLGSCLVSGSASRDAVLAALSDVVTVSPNPDQHPQRFDSRIDPDSSFSGAQPLSVSEPPSMVPVKSPFEDDSLPPPPPPAKSTNTSGNMASKFANAFRKQTAEDKAAKKRAKEQRMNDEINRTAAKTSRMDIIDRLDLSGINGASMFHHDSPYDACAPHMNKGKRAPVRAFDPNIDPMTGLPRLQPGQKQNGRRNLAPSGESSPGDEKSSIERPSISTNASHNNRRSVTAPLVPSLSKNAASSSTELPVDDEIDADRDAEAERVWRSRQGYHTQPSNIPDSRYDVSNPNADVWGVSAEPWQDFAQPKAPSRSTLSPYSAGLGDRSGTTSAASSVLDMEAIMTGQRKPSRNERDLAVGSASPFPEPNWDEKSPNSEGPKRSKSLIKRIRSMRENPNVPPPEDGVEMGNVRDRRRARAAQHRHSPSTPPMRLDSMNGSLSYDARAAADAAVGASQTPTTQEQDELVTPRQQGDDEPSYFGAGGDATSAARSPGEGGGLGRSGSIFNKFKRGGRSGKSAERQAAYA</sequence>
<keyword evidence="3" id="KW-1185">Reference proteome</keyword>
<feature type="compositionally biased region" description="Basic and acidic residues" evidence="1">
    <location>
        <begin position="421"/>
        <end position="432"/>
    </location>
</feature>
<dbReference type="PANTHER" id="PTHR28307">
    <property type="entry name" value="PROTEIN PAL1"/>
    <property type="match status" value="1"/>
</dbReference>
<evidence type="ECO:0000256" key="1">
    <source>
        <dbReference type="SAM" id="MobiDB-lite"/>
    </source>
</evidence>
<gene>
    <name evidence="2" type="ORF">BCV70DRAFT_226930</name>
</gene>
<dbReference type="InterPro" id="IPR013226">
    <property type="entry name" value="Pal1"/>
</dbReference>
<organism evidence="2 3">
    <name type="scientific">Testicularia cyperi</name>
    <dbReference type="NCBI Taxonomy" id="1882483"/>
    <lineage>
        <taxon>Eukaryota</taxon>
        <taxon>Fungi</taxon>
        <taxon>Dikarya</taxon>
        <taxon>Basidiomycota</taxon>
        <taxon>Ustilaginomycotina</taxon>
        <taxon>Ustilaginomycetes</taxon>
        <taxon>Ustilaginales</taxon>
        <taxon>Anthracoideaceae</taxon>
        <taxon>Testicularia</taxon>
    </lineage>
</organism>
<dbReference type="PANTHER" id="PTHR28307:SF2">
    <property type="entry name" value="PROTEIN PAL1"/>
    <property type="match status" value="1"/>
</dbReference>
<protein>
    <recommendedName>
        <fullName evidence="4">Pal1-domain-containing protein</fullName>
    </recommendedName>
</protein>
<dbReference type="EMBL" id="KZ819194">
    <property type="protein sequence ID" value="PWY99600.1"/>
    <property type="molecule type" value="Genomic_DNA"/>
</dbReference>
<feature type="compositionally biased region" description="Polar residues" evidence="1">
    <location>
        <begin position="290"/>
        <end position="300"/>
    </location>
</feature>
<accession>A0A317XQM8</accession>
<reference evidence="2 3" key="1">
    <citation type="journal article" date="2018" name="Mol. Biol. Evol.">
        <title>Broad Genomic Sampling Reveals a Smut Pathogenic Ancestry of the Fungal Clade Ustilaginomycotina.</title>
        <authorList>
            <person name="Kijpornyongpan T."/>
            <person name="Mondo S.J."/>
            <person name="Barry K."/>
            <person name="Sandor L."/>
            <person name="Lee J."/>
            <person name="Lipzen A."/>
            <person name="Pangilinan J."/>
            <person name="LaButti K."/>
            <person name="Hainaut M."/>
            <person name="Henrissat B."/>
            <person name="Grigoriev I.V."/>
            <person name="Spatafora J.W."/>
            <person name="Aime M.C."/>
        </authorList>
    </citation>
    <scope>NUCLEOTIDE SEQUENCE [LARGE SCALE GENOMIC DNA]</scope>
    <source>
        <strain evidence="2 3">MCA 3645</strain>
    </source>
</reference>
<dbReference type="Proteomes" id="UP000246740">
    <property type="component" value="Unassembled WGS sequence"/>
</dbReference>
<feature type="compositionally biased region" description="Basic residues" evidence="1">
    <location>
        <begin position="464"/>
        <end position="476"/>
    </location>
</feature>
<name>A0A317XQM8_9BASI</name>
<feature type="compositionally biased region" description="Basic residues" evidence="1">
    <location>
        <begin position="433"/>
        <end position="442"/>
    </location>
</feature>
<dbReference type="STRING" id="1882483.A0A317XQM8"/>
<dbReference type="Pfam" id="PF08316">
    <property type="entry name" value="Pal1"/>
    <property type="match status" value="1"/>
</dbReference>